<reference evidence="13 14" key="1">
    <citation type="submission" date="2016-10" db="EMBL/GenBank/DDBJ databases">
        <authorList>
            <person name="de Groot N.N."/>
        </authorList>
    </citation>
    <scope>NUCLEOTIDE SEQUENCE [LARGE SCALE GENOMIC DNA]</scope>
    <source>
        <strain evidence="13 14">DSM 5522</strain>
    </source>
</reference>
<sequence>MFKNKNKSEKPQKTKQTGGKILFQLLLSVLPITILGFIVLVSVATYLSIQNTDKLETQAVMAELQAESAKLSSKMHAAENTTSATADLLGVILSSNDSVEINSCIESMERTIKDNDGIVALGFFLESDAAKKVEKPYYYLAEKDGKIELTDLGEDYDYTQTSWYQSAKETKKPTYTETYTDTAIGILMTSYIVPILDNDGNFIGAVNTDIDMSFIQEIIDGIQIGESGYATLISWDGFMLSSDDKEDILTVNIADIDGLKEHAEYIENENNLSGSFRNSRNGAKQIVFFKRFTDYQWILMLSIPQQELFADTYRQINVNIIVCIIAIALLSLSIYLQAKSISKPISIVKDMSIAMSNGDLSIDKVKIKSRNEVGEMTDALNEMLDSNKEEMSLISDNSKTISENCNILKSAVNELDSSFNEIREAIQTISSAMMDNSATTQQLTSSVAEVKSSIGQLSNKASDSETMSKEIKVRAKKVGESSVESFNNAMELSEQFQKRLETSIDNSKVVNDIDSMAVIISDIAEQITLLSLNASIEAARAGENGKGFAVVASEIGNLANQTSDTVSNIQGTVSKVRESVSVLSKDSSELINFINEHVTPDYKSLIDVSTQYEEDATSIEELASYLAEISGQLKTTMEQVSNAINNIATASQSAAEDSKTILDNVETVASEVNNINDISAKQLEISEDLDNVVSNYKFE</sequence>
<dbReference type="EMBL" id="FOJY01000001">
    <property type="protein sequence ID" value="SFA69979.1"/>
    <property type="molecule type" value="Genomic_DNA"/>
</dbReference>
<dbReference type="STRING" id="1120918.SAMN05216249_10198"/>
<dbReference type="InterPro" id="IPR004090">
    <property type="entry name" value="Chemotax_Me-accpt_rcpt"/>
</dbReference>
<dbReference type="PRINTS" id="PR00260">
    <property type="entry name" value="CHEMTRNSDUCR"/>
</dbReference>
<dbReference type="PROSITE" id="PS50885">
    <property type="entry name" value="HAMP"/>
    <property type="match status" value="1"/>
</dbReference>
<comment type="subcellular location">
    <subcellularLocation>
        <location evidence="1">Cell membrane</location>
        <topology evidence="1">Multi-pass membrane protein</topology>
    </subcellularLocation>
</comment>
<dbReference type="PROSITE" id="PS50111">
    <property type="entry name" value="CHEMOTAXIS_TRANSDUC_2"/>
    <property type="match status" value="1"/>
</dbReference>
<dbReference type="InterPro" id="IPR003660">
    <property type="entry name" value="HAMP_dom"/>
</dbReference>
<comment type="similarity">
    <text evidence="8">Belongs to the methyl-accepting chemotaxis (MCP) protein family.</text>
</comment>
<dbReference type="CDD" id="cd12913">
    <property type="entry name" value="PDC1_MCP_like"/>
    <property type="match status" value="1"/>
</dbReference>
<evidence type="ECO:0000256" key="5">
    <source>
        <dbReference type="ARBA" id="ARBA00022989"/>
    </source>
</evidence>
<dbReference type="GO" id="GO:0004888">
    <property type="term" value="F:transmembrane signaling receptor activity"/>
    <property type="evidence" value="ECO:0007669"/>
    <property type="project" value="InterPro"/>
</dbReference>
<dbReference type="RefSeq" id="WP_177205517.1">
    <property type="nucleotide sequence ID" value="NZ_FOJY01000001.1"/>
</dbReference>
<dbReference type="GO" id="GO:0016020">
    <property type="term" value="C:membrane"/>
    <property type="evidence" value="ECO:0007669"/>
    <property type="project" value="InterPro"/>
</dbReference>
<dbReference type="Pfam" id="PF02743">
    <property type="entry name" value="dCache_1"/>
    <property type="match status" value="1"/>
</dbReference>
<keyword evidence="2" id="KW-1003">Cell membrane</keyword>
<feature type="domain" description="HAMP" evidence="12">
    <location>
        <begin position="339"/>
        <end position="392"/>
    </location>
</feature>
<keyword evidence="5 10" id="KW-1133">Transmembrane helix</keyword>
<feature type="domain" description="Methyl-accepting transducer" evidence="11">
    <location>
        <begin position="411"/>
        <end position="662"/>
    </location>
</feature>
<evidence type="ECO:0000313" key="14">
    <source>
        <dbReference type="Proteomes" id="UP000198838"/>
    </source>
</evidence>
<evidence type="ECO:0000259" key="12">
    <source>
        <dbReference type="PROSITE" id="PS50885"/>
    </source>
</evidence>
<evidence type="ECO:0000256" key="8">
    <source>
        <dbReference type="ARBA" id="ARBA00029447"/>
    </source>
</evidence>
<dbReference type="Gene3D" id="3.30.450.20">
    <property type="entry name" value="PAS domain"/>
    <property type="match status" value="2"/>
</dbReference>
<evidence type="ECO:0000256" key="6">
    <source>
        <dbReference type="ARBA" id="ARBA00023136"/>
    </source>
</evidence>
<dbReference type="InterPro" id="IPR033479">
    <property type="entry name" value="dCache_1"/>
</dbReference>
<evidence type="ECO:0000256" key="3">
    <source>
        <dbReference type="ARBA" id="ARBA00022500"/>
    </source>
</evidence>
<evidence type="ECO:0000313" key="13">
    <source>
        <dbReference type="EMBL" id="SFA69979.1"/>
    </source>
</evidence>
<dbReference type="AlphaFoldDB" id="A0A1I0V0V2"/>
<evidence type="ECO:0000256" key="2">
    <source>
        <dbReference type="ARBA" id="ARBA00022475"/>
    </source>
</evidence>
<dbReference type="InterPro" id="IPR004089">
    <property type="entry name" value="MCPsignal_dom"/>
</dbReference>
<feature type="transmembrane region" description="Helical" evidence="10">
    <location>
        <begin position="21"/>
        <end position="47"/>
    </location>
</feature>
<keyword evidence="4 10" id="KW-0812">Transmembrane</keyword>
<dbReference type="PANTHER" id="PTHR32089">
    <property type="entry name" value="METHYL-ACCEPTING CHEMOTAXIS PROTEIN MCPB"/>
    <property type="match status" value="1"/>
</dbReference>
<dbReference type="SMART" id="SM00283">
    <property type="entry name" value="MA"/>
    <property type="match status" value="1"/>
</dbReference>
<dbReference type="Pfam" id="PF00672">
    <property type="entry name" value="HAMP"/>
    <property type="match status" value="1"/>
</dbReference>
<keyword evidence="7 9" id="KW-0807">Transducer</keyword>
<name>A0A1I0V0V2_9FIRM</name>
<dbReference type="SMART" id="SM00304">
    <property type="entry name" value="HAMP"/>
    <property type="match status" value="1"/>
</dbReference>
<dbReference type="Proteomes" id="UP000198838">
    <property type="component" value="Unassembled WGS sequence"/>
</dbReference>
<protein>
    <submittedName>
        <fullName evidence="13">Methyl-accepting chemotaxis sensory transducer with Cache sensor</fullName>
    </submittedName>
</protein>
<proteinExistence type="inferred from homology"/>
<dbReference type="SUPFAM" id="SSF58104">
    <property type="entry name" value="Methyl-accepting chemotaxis protein (MCP) signaling domain"/>
    <property type="match status" value="1"/>
</dbReference>
<evidence type="ECO:0000256" key="4">
    <source>
        <dbReference type="ARBA" id="ARBA00022692"/>
    </source>
</evidence>
<keyword evidence="14" id="KW-1185">Reference proteome</keyword>
<evidence type="ECO:0000256" key="7">
    <source>
        <dbReference type="ARBA" id="ARBA00023224"/>
    </source>
</evidence>
<evidence type="ECO:0000256" key="1">
    <source>
        <dbReference type="ARBA" id="ARBA00004651"/>
    </source>
</evidence>
<evidence type="ECO:0000256" key="9">
    <source>
        <dbReference type="PROSITE-ProRule" id="PRU00284"/>
    </source>
</evidence>
<dbReference type="PANTHER" id="PTHR32089:SF112">
    <property type="entry name" value="LYSOZYME-LIKE PROTEIN-RELATED"/>
    <property type="match status" value="1"/>
</dbReference>
<keyword evidence="3" id="KW-0145">Chemotaxis</keyword>
<dbReference type="InterPro" id="IPR029151">
    <property type="entry name" value="Sensor-like_sf"/>
</dbReference>
<dbReference type="GO" id="GO:0006935">
    <property type="term" value="P:chemotaxis"/>
    <property type="evidence" value="ECO:0007669"/>
    <property type="project" value="InterPro"/>
</dbReference>
<dbReference type="CDD" id="cd06225">
    <property type="entry name" value="HAMP"/>
    <property type="match status" value="1"/>
</dbReference>
<evidence type="ECO:0000259" key="11">
    <source>
        <dbReference type="PROSITE" id="PS50111"/>
    </source>
</evidence>
<dbReference type="Gene3D" id="6.10.340.10">
    <property type="match status" value="1"/>
</dbReference>
<dbReference type="Gene3D" id="1.10.287.950">
    <property type="entry name" value="Methyl-accepting chemotaxis protein"/>
    <property type="match status" value="1"/>
</dbReference>
<gene>
    <name evidence="13" type="ORF">SAMN05216249_10198</name>
</gene>
<keyword evidence="6 10" id="KW-0472">Membrane</keyword>
<dbReference type="SUPFAM" id="SSF103190">
    <property type="entry name" value="Sensory domain-like"/>
    <property type="match status" value="1"/>
</dbReference>
<organism evidence="13 14">
    <name type="scientific">Acetitomaculum ruminis DSM 5522</name>
    <dbReference type="NCBI Taxonomy" id="1120918"/>
    <lineage>
        <taxon>Bacteria</taxon>
        <taxon>Bacillati</taxon>
        <taxon>Bacillota</taxon>
        <taxon>Clostridia</taxon>
        <taxon>Lachnospirales</taxon>
        <taxon>Lachnospiraceae</taxon>
        <taxon>Acetitomaculum</taxon>
    </lineage>
</organism>
<dbReference type="Pfam" id="PF00015">
    <property type="entry name" value="MCPsignal"/>
    <property type="match status" value="1"/>
</dbReference>
<evidence type="ECO:0000256" key="10">
    <source>
        <dbReference type="SAM" id="Phobius"/>
    </source>
</evidence>
<dbReference type="GO" id="GO:0007165">
    <property type="term" value="P:signal transduction"/>
    <property type="evidence" value="ECO:0007669"/>
    <property type="project" value="UniProtKB-KW"/>
</dbReference>
<dbReference type="CDD" id="cd12912">
    <property type="entry name" value="PDC2_MCP_like"/>
    <property type="match status" value="1"/>
</dbReference>
<accession>A0A1I0V0V2</accession>